<organism evidence="4">
    <name type="scientific">Vibrio chaetopteri</name>
    <dbReference type="NCBI Taxonomy" id="3016528"/>
    <lineage>
        <taxon>Bacteria</taxon>
        <taxon>Pseudomonadati</taxon>
        <taxon>Pseudomonadota</taxon>
        <taxon>Gammaproteobacteria</taxon>
        <taxon>Vibrionales</taxon>
        <taxon>Vibrionaceae</taxon>
        <taxon>Vibrio</taxon>
    </lineage>
</organism>
<dbReference type="Gene3D" id="2.40.160.20">
    <property type="match status" value="1"/>
</dbReference>
<dbReference type="EMBL" id="CP115921">
    <property type="protein sequence ID" value="XCD18036.1"/>
    <property type="molecule type" value="Genomic_DNA"/>
</dbReference>
<dbReference type="SUPFAM" id="SSF56925">
    <property type="entry name" value="OMPA-like"/>
    <property type="match status" value="1"/>
</dbReference>
<dbReference type="RefSeq" id="WP_353499192.1">
    <property type="nucleotide sequence ID" value="NZ_CP115921.1"/>
</dbReference>
<sequence length="165" mass="17894">MKLKNKLVLLSTSLFALPTLAQGLYAGASIGYGNQQSIVNDASTGTGYLMAGYRFNDNIGAEYRFGGVDSHDSYINDLRSYSSLYVRGSYEIDPGFEVYGLAGFTNAKGGDVFSNGSRNISSPSFGLGARYEIADDLGLNAEYVSVISKHEYSLSAVYFGIDYRF</sequence>
<dbReference type="InterPro" id="IPR011250">
    <property type="entry name" value="OMP/PagP_B-barrel"/>
</dbReference>
<feature type="domain" description="Outer membrane protein beta-barrel" evidence="3">
    <location>
        <begin position="8"/>
        <end position="165"/>
    </location>
</feature>
<evidence type="ECO:0000256" key="2">
    <source>
        <dbReference type="SAM" id="SignalP"/>
    </source>
</evidence>
<feature type="chain" id="PRO_5043806654" evidence="2">
    <location>
        <begin position="22"/>
        <end position="165"/>
    </location>
</feature>
<evidence type="ECO:0000259" key="3">
    <source>
        <dbReference type="Pfam" id="PF13505"/>
    </source>
</evidence>
<evidence type="ECO:0000256" key="1">
    <source>
        <dbReference type="ARBA" id="ARBA00022729"/>
    </source>
</evidence>
<reference evidence="4" key="1">
    <citation type="submission" date="2023-01" db="EMBL/GenBank/DDBJ databases">
        <title>Vibrio sp. CB1-14 genome sequencing.</title>
        <authorList>
            <person name="Otstavnykh N."/>
            <person name="Isaeva M."/>
            <person name="Meleshko D."/>
        </authorList>
    </citation>
    <scope>NUCLEOTIDE SEQUENCE</scope>
    <source>
        <strain evidence="4">CB1-14</strain>
    </source>
</reference>
<proteinExistence type="predicted"/>
<dbReference type="AlphaFoldDB" id="A0AAU8BQ12"/>
<gene>
    <name evidence="4" type="ORF">PG915_22425</name>
</gene>
<feature type="signal peptide" evidence="2">
    <location>
        <begin position="1"/>
        <end position="21"/>
    </location>
</feature>
<dbReference type="Pfam" id="PF13505">
    <property type="entry name" value="OMP_b-brl"/>
    <property type="match status" value="1"/>
</dbReference>
<accession>A0AAU8BQ12</accession>
<dbReference type="KEGG" id="vck:PG915_22425"/>
<protein>
    <submittedName>
        <fullName evidence="4">Porin family protein</fullName>
    </submittedName>
</protein>
<keyword evidence="1 2" id="KW-0732">Signal</keyword>
<evidence type="ECO:0000313" key="4">
    <source>
        <dbReference type="EMBL" id="XCD18036.1"/>
    </source>
</evidence>
<dbReference type="InterPro" id="IPR027385">
    <property type="entry name" value="Beta-barrel_OMP"/>
</dbReference>
<name>A0AAU8BQ12_9VIBR</name>